<evidence type="ECO:0000313" key="7">
    <source>
        <dbReference type="Proteomes" id="UP000198384"/>
    </source>
</evidence>
<name>A0A238VWA3_9FLAO</name>
<proteinExistence type="predicted"/>
<feature type="chain" id="PRO_5013371428" evidence="4">
    <location>
        <begin position="20"/>
        <end position="917"/>
    </location>
</feature>
<dbReference type="EMBL" id="FZNT01000002">
    <property type="protein sequence ID" value="SNR38566.1"/>
    <property type="molecule type" value="Genomic_DNA"/>
</dbReference>
<sequence length="917" mass="103430">MKTIVIAAMFLLFCTLKLAAQQDSSIEGTIQASNSEMPLEGVSVKIKNSLFSTQTNRNGEFRIENISKGTYVLQLVFEGYDTQNIAVTLSEGLEYDMGVIYLELATDAFIDRSVILLSDDDLSGEDDQNSAYVSGLFQSSKDVYLNAAAYNFSQAWFKVRGYDSSYGSILINGVEMNKLFDGRPQWSNWGGLNDAFRNQEFTTGLAPATYAFGGVLGTNNFSTRASNHQQGSKVSISSANRSYVGRVMATYASGLNSNNWAFVASASYRFAQEGYFEGTSYNSWSGFLAIEKRINSHHSLNLTAFVASNRRGKSSPNTQEVFDLKGYQYNSYWGNQQGDKRNSRMKEIVEPVVMLSHFFDVNKTSVKTTVSYQFGHIGNSRLGYFNAPNPAPTYWKYLPSNYLRFQDNLDYENAYLSEQEFINNGQLNWTNLYEVNTAKGNALYYLYEDRVDDSQISINSNLNTNISDKLSLNAGISYRNLTSENYGNMLDLLGGSEFVDLDQYAQGDARQNDLNNPNRAIFEGDKFQYNYNIKAAVFGAFAQLQNIGNKVDYFIGVNFENINYQREGFYKNGTYPDNSLRKSEQPSFADVSAKAGITYKFTGRHLLNLNAGYLSNAPTIRNSFSNARVNNNIVPDLKSEKIVSGDISYIYRSPKLEGRLTGFYTQFSDAVETGFFFAEGLLGDQADFVSEIVTGVDKLNMGVELSAIYHATSTINVLAAGSFGQFTYNNNPHLYLQSESFLDLKSDFGTTYLKNYRVSGTPQRAYSLGFEYRDPKYWWFQINTNLLTNNYLDISPLLRTDNFYLDNDGVPFVDDETGVEVTQTQVNSLLTQEKFDDAFLVNMVGGKSWFVNHRYIGFFIGVNNVFGELFKTGGFEQSRNANYPELKEDKKLSKPIFGPKYWYGNKTSYYINVYARF</sequence>
<keyword evidence="2" id="KW-0472">Membrane</keyword>
<dbReference type="SUPFAM" id="SSF56935">
    <property type="entry name" value="Porins"/>
    <property type="match status" value="1"/>
</dbReference>
<gene>
    <name evidence="6" type="ORF">SAMN06265371_102174</name>
</gene>
<keyword evidence="7" id="KW-1185">Reference proteome</keyword>
<feature type="domain" description="TonB-dependent receptor-like beta-barrel" evidence="5">
    <location>
        <begin position="382"/>
        <end position="865"/>
    </location>
</feature>
<reference evidence="6 7" key="1">
    <citation type="submission" date="2017-06" db="EMBL/GenBank/DDBJ databases">
        <authorList>
            <person name="Kim H.J."/>
            <person name="Triplett B.A."/>
        </authorList>
    </citation>
    <scope>NUCLEOTIDE SEQUENCE [LARGE SCALE GENOMIC DNA]</scope>
    <source>
        <strain evidence="6 7">DSM 29150</strain>
    </source>
</reference>
<dbReference type="Pfam" id="PF00593">
    <property type="entry name" value="TonB_dep_Rec_b-barrel"/>
    <property type="match status" value="1"/>
</dbReference>
<keyword evidence="3" id="KW-0998">Cell outer membrane</keyword>
<protein>
    <submittedName>
        <fullName evidence="6">CarboxypepD_reg-like domain-containing protein</fullName>
    </submittedName>
</protein>
<evidence type="ECO:0000256" key="4">
    <source>
        <dbReference type="SAM" id="SignalP"/>
    </source>
</evidence>
<dbReference type="SUPFAM" id="SSF49452">
    <property type="entry name" value="Starch-binding domain-like"/>
    <property type="match status" value="1"/>
</dbReference>
<accession>A0A238VWA3</accession>
<dbReference type="GO" id="GO:0030246">
    <property type="term" value="F:carbohydrate binding"/>
    <property type="evidence" value="ECO:0007669"/>
    <property type="project" value="InterPro"/>
</dbReference>
<organism evidence="6 7">
    <name type="scientific">Lutibacter agarilyticus</name>
    <dbReference type="NCBI Taxonomy" id="1109740"/>
    <lineage>
        <taxon>Bacteria</taxon>
        <taxon>Pseudomonadati</taxon>
        <taxon>Bacteroidota</taxon>
        <taxon>Flavobacteriia</taxon>
        <taxon>Flavobacteriales</taxon>
        <taxon>Flavobacteriaceae</taxon>
        <taxon>Lutibacter</taxon>
    </lineage>
</organism>
<dbReference type="Pfam" id="PF13715">
    <property type="entry name" value="CarbopepD_reg_2"/>
    <property type="match status" value="1"/>
</dbReference>
<dbReference type="Gene3D" id="2.60.40.1120">
    <property type="entry name" value="Carboxypeptidase-like, regulatory domain"/>
    <property type="match status" value="1"/>
</dbReference>
<dbReference type="OrthoDB" id="1453181at2"/>
<dbReference type="Gene3D" id="2.40.170.20">
    <property type="entry name" value="TonB-dependent receptor, beta-barrel domain"/>
    <property type="match status" value="1"/>
</dbReference>
<comment type="subcellular location">
    <subcellularLocation>
        <location evidence="1">Cell outer membrane</location>
    </subcellularLocation>
</comment>
<dbReference type="AlphaFoldDB" id="A0A238VWA3"/>
<dbReference type="Proteomes" id="UP000198384">
    <property type="component" value="Unassembled WGS sequence"/>
</dbReference>
<evidence type="ECO:0000256" key="1">
    <source>
        <dbReference type="ARBA" id="ARBA00004442"/>
    </source>
</evidence>
<evidence type="ECO:0000256" key="3">
    <source>
        <dbReference type="ARBA" id="ARBA00023237"/>
    </source>
</evidence>
<feature type="signal peptide" evidence="4">
    <location>
        <begin position="1"/>
        <end position="19"/>
    </location>
</feature>
<evidence type="ECO:0000256" key="2">
    <source>
        <dbReference type="ARBA" id="ARBA00023136"/>
    </source>
</evidence>
<keyword evidence="4" id="KW-0732">Signal</keyword>
<dbReference type="GO" id="GO:0009279">
    <property type="term" value="C:cell outer membrane"/>
    <property type="evidence" value="ECO:0007669"/>
    <property type="project" value="UniProtKB-SubCell"/>
</dbReference>
<dbReference type="InterPro" id="IPR036942">
    <property type="entry name" value="Beta-barrel_TonB_sf"/>
</dbReference>
<evidence type="ECO:0000259" key="5">
    <source>
        <dbReference type="Pfam" id="PF00593"/>
    </source>
</evidence>
<dbReference type="InterPro" id="IPR000531">
    <property type="entry name" value="Beta-barrel_TonB"/>
</dbReference>
<dbReference type="RefSeq" id="WP_089380661.1">
    <property type="nucleotide sequence ID" value="NZ_FZNT01000002.1"/>
</dbReference>
<evidence type="ECO:0000313" key="6">
    <source>
        <dbReference type="EMBL" id="SNR38566.1"/>
    </source>
</evidence>
<dbReference type="InterPro" id="IPR013784">
    <property type="entry name" value="Carb-bd-like_fold"/>
</dbReference>